<protein>
    <submittedName>
        <fullName evidence="2">Uncharacterized protein</fullName>
    </submittedName>
</protein>
<feature type="compositionally biased region" description="Polar residues" evidence="1">
    <location>
        <begin position="41"/>
        <end position="54"/>
    </location>
</feature>
<keyword evidence="3" id="KW-1185">Reference proteome</keyword>
<dbReference type="InParanoid" id="A0A2H3EG10"/>
<evidence type="ECO:0000256" key="1">
    <source>
        <dbReference type="SAM" id="MobiDB-lite"/>
    </source>
</evidence>
<feature type="compositionally biased region" description="Polar residues" evidence="1">
    <location>
        <begin position="23"/>
        <end position="33"/>
    </location>
</feature>
<proteinExistence type="predicted"/>
<evidence type="ECO:0000313" key="2">
    <source>
        <dbReference type="EMBL" id="PBL01879.1"/>
    </source>
</evidence>
<organism evidence="2 3">
    <name type="scientific">Armillaria gallica</name>
    <name type="common">Bulbous honey fungus</name>
    <name type="synonym">Armillaria bulbosa</name>
    <dbReference type="NCBI Taxonomy" id="47427"/>
    <lineage>
        <taxon>Eukaryota</taxon>
        <taxon>Fungi</taxon>
        <taxon>Dikarya</taxon>
        <taxon>Basidiomycota</taxon>
        <taxon>Agaricomycotina</taxon>
        <taxon>Agaricomycetes</taxon>
        <taxon>Agaricomycetidae</taxon>
        <taxon>Agaricales</taxon>
        <taxon>Marasmiineae</taxon>
        <taxon>Physalacriaceae</taxon>
        <taxon>Armillaria</taxon>
    </lineage>
</organism>
<sequence>MATGTTMMNDSRTHWHVATWATTNEGPSISSRENIPRNATPGPSNVCRTLSPESTVMDRDVQAEPADPWSGMENAQIWPDPEYPTGTWNPGDIPELYRHWDQPMDPTIYDIPGIPDAPQEPDPTPPYFVAGATWIPRARPSDEPRLLWQRQHPKLGESLGN</sequence>
<dbReference type="OrthoDB" id="3121050at2759"/>
<gene>
    <name evidence="2" type="ORF">ARMGADRAFT_1071374</name>
</gene>
<reference evidence="3" key="1">
    <citation type="journal article" date="2017" name="Nat. Ecol. Evol.">
        <title>Genome expansion and lineage-specific genetic innovations in the forest pathogenic fungi Armillaria.</title>
        <authorList>
            <person name="Sipos G."/>
            <person name="Prasanna A.N."/>
            <person name="Walter M.C."/>
            <person name="O'Connor E."/>
            <person name="Balint B."/>
            <person name="Krizsan K."/>
            <person name="Kiss B."/>
            <person name="Hess J."/>
            <person name="Varga T."/>
            <person name="Slot J."/>
            <person name="Riley R."/>
            <person name="Boka B."/>
            <person name="Rigling D."/>
            <person name="Barry K."/>
            <person name="Lee J."/>
            <person name="Mihaltcheva S."/>
            <person name="LaButti K."/>
            <person name="Lipzen A."/>
            <person name="Waldron R."/>
            <person name="Moloney N.M."/>
            <person name="Sperisen C."/>
            <person name="Kredics L."/>
            <person name="Vagvoelgyi C."/>
            <person name="Patrignani A."/>
            <person name="Fitzpatrick D."/>
            <person name="Nagy I."/>
            <person name="Doyle S."/>
            <person name="Anderson J.B."/>
            <person name="Grigoriev I.V."/>
            <person name="Gueldener U."/>
            <person name="Muensterkoetter M."/>
            <person name="Nagy L.G."/>
        </authorList>
    </citation>
    <scope>NUCLEOTIDE SEQUENCE [LARGE SCALE GENOMIC DNA]</scope>
    <source>
        <strain evidence="3">Ar21-2</strain>
    </source>
</reference>
<dbReference type="EMBL" id="KZ293645">
    <property type="protein sequence ID" value="PBL01879.1"/>
    <property type="molecule type" value="Genomic_DNA"/>
</dbReference>
<feature type="region of interest" description="Disordered" evidence="1">
    <location>
        <begin position="23"/>
        <end position="161"/>
    </location>
</feature>
<dbReference type="AlphaFoldDB" id="A0A2H3EG10"/>
<dbReference type="Proteomes" id="UP000217790">
    <property type="component" value="Unassembled WGS sequence"/>
</dbReference>
<accession>A0A2H3EG10</accession>
<name>A0A2H3EG10_ARMGA</name>
<evidence type="ECO:0000313" key="3">
    <source>
        <dbReference type="Proteomes" id="UP000217790"/>
    </source>
</evidence>